<keyword evidence="1" id="KW-0472">Membrane</keyword>
<protein>
    <submittedName>
        <fullName evidence="2">YqiJ family protein</fullName>
    </submittedName>
</protein>
<evidence type="ECO:0000313" key="2">
    <source>
        <dbReference type="EMBL" id="MDC8014642.1"/>
    </source>
</evidence>
<evidence type="ECO:0000313" key="3">
    <source>
        <dbReference type="Proteomes" id="UP001139971"/>
    </source>
</evidence>
<evidence type="ECO:0000256" key="1">
    <source>
        <dbReference type="SAM" id="Phobius"/>
    </source>
</evidence>
<reference evidence="2" key="1">
    <citation type="submission" date="2023-02" db="EMBL/GenBank/DDBJ databases">
        <title>Tahibacter soli sp. nov. isolated from soil.</title>
        <authorList>
            <person name="Baek J.H."/>
            <person name="Lee J.K."/>
            <person name="Choi D.G."/>
            <person name="Jeon C.O."/>
        </authorList>
    </citation>
    <scope>NUCLEOTIDE SEQUENCE</scope>
    <source>
        <strain evidence="2">BL</strain>
    </source>
</reference>
<keyword evidence="3" id="KW-1185">Reference proteome</keyword>
<feature type="transmembrane region" description="Helical" evidence="1">
    <location>
        <begin position="101"/>
        <end position="123"/>
    </location>
</feature>
<sequence length="208" mass="22617">MTFVYVLTHYPGMVPTVLVGVLMVFWLLVIAGLFDFESVGPDWLGDADLSHDGDVGAPAVLAALGLDRLPFSVVVTAIAVWWWLLTMLASPLLAWLPLPTWLAGSVLLFAAFAASVPLAALTLRPLKPIFIVHEAAQQASAIGKVCRIVTSSVEENFGQAEVEIEAGNRIRVQVCATEPNRLAKDSRALIIEHDKLRNRYLVAEYDGP</sequence>
<dbReference type="RefSeq" id="WP_263542147.1">
    <property type="nucleotide sequence ID" value="NZ_JAOVZO020000018.1"/>
</dbReference>
<dbReference type="Proteomes" id="UP001139971">
    <property type="component" value="Unassembled WGS sequence"/>
</dbReference>
<gene>
    <name evidence="2" type="ORF">OD750_019010</name>
</gene>
<feature type="transmembrane region" description="Helical" evidence="1">
    <location>
        <begin position="71"/>
        <end position="95"/>
    </location>
</feature>
<organism evidence="2 3">
    <name type="scientific">Tahibacter soli</name>
    <dbReference type="NCBI Taxonomy" id="2983605"/>
    <lineage>
        <taxon>Bacteria</taxon>
        <taxon>Pseudomonadati</taxon>
        <taxon>Pseudomonadota</taxon>
        <taxon>Gammaproteobacteria</taxon>
        <taxon>Lysobacterales</taxon>
        <taxon>Rhodanobacteraceae</taxon>
        <taxon>Tahibacter</taxon>
    </lineage>
</organism>
<keyword evidence="1" id="KW-1133">Transmembrane helix</keyword>
<feature type="transmembrane region" description="Helical" evidence="1">
    <location>
        <begin position="12"/>
        <end position="34"/>
    </location>
</feature>
<comment type="caution">
    <text evidence="2">The sequence shown here is derived from an EMBL/GenBank/DDBJ whole genome shotgun (WGS) entry which is preliminary data.</text>
</comment>
<name>A0A9X3YMX0_9GAMM</name>
<proteinExistence type="predicted"/>
<dbReference type="AlphaFoldDB" id="A0A9X3YMX0"/>
<keyword evidence="1" id="KW-0812">Transmembrane</keyword>
<accession>A0A9X3YMX0</accession>
<dbReference type="EMBL" id="JAOVZO020000018">
    <property type="protein sequence ID" value="MDC8014642.1"/>
    <property type="molecule type" value="Genomic_DNA"/>
</dbReference>